<dbReference type="Pfam" id="PF19117">
    <property type="entry name" value="Mim2"/>
    <property type="match status" value="1"/>
</dbReference>
<protein>
    <submittedName>
        <fullName evidence="2">Uncharacterized protein</fullName>
    </submittedName>
</protein>
<gene>
    <name evidence="2" type="ORF">GLRG_04237</name>
</gene>
<evidence type="ECO:0000313" key="3">
    <source>
        <dbReference type="Proteomes" id="UP000008782"/>
    </source>
</evidence>
<dbReference type="eggNOG" id="ENOG502SBHE">
    <property type="taxonomic scope" value="Eukaryota"/>
</dbReference>
<accession>E3QE05</accession>
<feature type="compositionally biased region" description="Acidic residues" evidence="1">
    <location>
        <begin position="35"/>
        <end position="44"/>
    </location>
</feature>
<dbReference type="VEuPathDB" id="FungiDB:GLRG_04237"/>
<sequence length="110" mass="12516">MMASTDSFILHDDVSPSSDNDDIDSLPSISSSVLDSEDESDAQEEWERSLEQIQLLLTMVIVPFAGKYFGRKFAYWSWSRYMEWMHNVEVRWTNKRGFKAAGAAEAAATL</sequence>
<dbReference type="PANTHER" id="PTHR28230:SF1">
    <property type="entry name" value="MITOCHONDRIAL IMPORT PROTEIN 2"/>
    <property type="match status" value="1"/>
</dbReference>
<dbReference type="STRING" id="645133.E3QE05"/>
<dbReference type="PANTHER" id="PTHR28230">
    <property type="entry name" value="CHROMOSOME 1, WHOLE GENOME SHOTGUN SEQUENCE"/>
    <property type="match status" value="1"/>
</dbReference>
<dbReference type="GO" id="GO:0005741">
    <property type="term" value="C:mitochondrial outer membrane"/>
    <property type="evidence" value="ECO:0007669"/>
    <property type="project" value="TreeGrafter"/>
</dbReference>
<dbReference type="RefSeq" id="XP_008093113.1">
    <property type="nucleotide sequence ID" value="XM_008094922.1"/>
</dbReference>
<dbReference type="EMBL" id="GG697343">
    <property type="protein sequence ID" value="EFQ29093.1"/>
    <property type="molecule type" value="Genomic_DNA"/>
</dbReference>
<dbReference type="Proteomes" id="UP000008782">
    <property type="component" value="Unassembled WGS sequence"/>
</dbReference>
<organism evidence="3">
    <name type="scientific">Colletotrichum graminicola (strain M1.001 / M2 / FGSC 10212)</name>
    <name type="common">Maize anthracnose fungus</name>
    <name type="synonym">Glomerella graminicola</name>
    <dbReference type="NCBI Taxonomy" id="645133"/>
    <lineage>
        <taxon>Eukaryota</taxon>
        <taxon>Fungi</taxon>
        <taxon>Dikarya</taxon>
        <taxon>Ascomycota</taxon>
        <taxon>Pezizomycotina</taxon>
        <taxon>Sordariomycetes</taxon>
        <taxon>Hypocreomycetidae</taxon>
        <taxon>Glomerellales</taxon>
        <taxon>Glomerellaceae</taxon>
        <taxon>Colletotrichum</taxon>
        <taxon>Colletotrichum graminicola species complex</taxon>
    </lineage>
</organism>
<dbReference type="GO" id="GO:0045040">
    <property type="term" value="P:protein insertion into mitochondrial outer membrane"/>
    <property type="evidence" value="ECO:0007669"/>
    <property type="project" value="InterPro"/>
</dbReference>
<reference evidence="3" key="1">
    <citation type="journal article" date="2012" name="Nat. Genet.">
        <title>Lifestyle transitions in plant pathogenic Colletotrichum fungi deciphered by genome and transcriptome analyses.</title>
        <authorList>
            <person name="O'Connell R.J."/>
            <person name="Thon M.R."/>
            <person name="Hacquard S."/>
            <person name="Amyotte S.G."/>
            <person name="Kleemann J."/>
            <person name="Torres M.F."/>
            <person name="Damm U."/>
            <person name="Buiate E.A."/>
            <person name="Epstein L."/>
            <person name="Alkan N."/>
            <person name="Altmueller J."/>
            <person name="Alvarado-Balderrama L."/>
            <person name="Bauser C.A."/>
            <person name="Becker C."/>
            <person name="Birren B.W."/>
            <person name="Chen Z."/>
            <person name="Choi J."/>
            <person name="Crouch J.A."/>
            <person name="Duvick J.P."/>
            <person name="Farman M.A."/>
            <person name="Gan P."/>
            <person name="Heiman D."/>
            <person name="Henrissat B."/>
            <person name="Howard R.J."/>
            <person name="Kabbage M."/>
            <person name="Koch C."/>
            <person name="Kracher B."/>
            <person name="Kubo Y."/>
            <person name="Law A.D."/>
            <person name="Lebrun M.-H."/>
            <person name="Lee Y.-H."/>
            <person name="Miyara I."/>
            <person name="Moore N."/>
            <person name="Neumann U."/>
            <person name="Nordstroem K."/>
            <person name="Panaccione D.G."/>
            <person name="Panstruga R."/>
            <person name="Place M."/>
            <person name="Proctor R.H."/>
            <person name="Prusky D."/>
            <person name="Rech G."/>
            <person name="Reinhardt R."/>
            <person name="Rollins J.A."/>
            <person name="Rounsley S."/>
            <person name="Schardl C.L."/>
            <person name="Schwartz D.C."/>
            <person name="Shenoy N."/>
            <person name="Shirasu K."/>
            <person name="Sikhakolli U.R."/>
            <person name="Stueber K."/>
            <person name="Sukno S.A."/>
            <person name="Sweigard J.A."/>
            <person name="Takano Y."/>
            <person name="Takahara H."/>
            <person name="Trail F."/>
            <person name="van der Does H.C."/>
            <person name="Voll L.M."/>
            <person name="Will I."/>
            <person name="Young S."/>
            <person name="Zeng Q."/>
            <person name="Zhang J."/>
            <person name="Zhou S."/>
            <person name="Dickman M.B."/>
            <person name="Schulze-Lefert P."/>
            <person name="Ver Loren van Themaat E."/>
            <person name="Ma L.-J."/>
            <person name="Vaillancourt L.J."/>
        </authorList>
    </citation>
    <scope>NUCLEOTIDE SEQUENCE [LARGE SCALE GENOMIC DNA]</scope>
    <source>
        <strain evidence="3">M1.001 / M2 / FGSC 10212</strain>
    </source>
</reference>
<dbReference type="OrthoDB" id="5555533at2759"/>
<dbReference type="GeneID" id="24409602"/>
<feature type="compositionally biased region" description="Low complexity" evidence="1">
    <location>
        <begin position="25"/>
        <end position="34"/>
    </location>
</feature>
<dbReference type="GO" id="GO:0070096">
    <property type="term" value="P:mitochondrial outer membrane translocase complex assembly"/>
    <property type="evidence" value="ECO:0007669"/>
    <property type="project" value="InterPro"/>
</dbReference>
<evidence type="ECO:0000313" key="2">
    <source>
        <dbReference type="EMBL" id="EFQ29093.1"/>
    </source>
</evidence>
<proteinExistence type="predicted"/>
<name>E3QE05_COLGM</name>
<dbReference type="InterPro" id="IPR037652">
    <property type="entry name" value="Mim2"/>
</dbReference>
<dbReference type="AlphaFoldDB" id="E3QE05"/>
<feature type="region of interest" description="Disordered" evidence="1">
    <location>
        <begin position="1"/>
        <end position="46"/>
    </location>
</feature>
<evidence type="ECO:0000256" key="1">
    <source>
        <dbReference type="SAM" id="MobiDB-lite"/>
    </source>
</evidence>
<dbReference type="HOGENOM" id="CLU_136313_0_0_1"/>
<keyword evidence="3" id="KW-1185">Reference proteome</keyword>